<sequence>PIPTPAVLELSLSAEPLHDVAKPVRGILEDLADWKLRMRELYSDRAALAKELEEGKSGLKGIEKNIEDIRAEQRRLEDKKAAIDQEISEAEKVGKRYDENLTMEKEKTSMREIALRDMNDRAEQIKLELQEVWNICDS</sequence>
<protein>
    <submittedName>
        <fullName evidence="2">Uncharacterized protein</fullName>
    </submittedName>
</protein>
<dbReference type="AlphaFoldDB" id="A0AAE0TPF5"/>
<dbReference type="EMBL" id="JAUTXT010000132">
    <property type="protein sequence ID" value="KAK3669123.1"/>
    <property type="molecule type" value="Genomic_DNA"/>
</dbReference>
<keyword evidence="3" id="KW-1185">Reference proteome</keyword>
<comment type="caution">
    <text evidence="2">The sequence shown here is derived from an EMBL/GenBank/DDBJ whole genome shotgun (WGS) entry which is preliminary data.</text>
</comment>
<reference evidence="2" key="1">
    <citation type="submission" date="2023-07" db="EMBL/GenBank/DDBJ databases">
        <title>Black Yeasts Isolated from many extreme environments.</title>
        <authorList>
            <person name="Coleine C."/>
            <person name="Stajich J.E."/>
            <person name="Selbmann L."/>
        </authorList>
    </citation>
    <scope>NUCLEOTIDE SEQUENCE</scope>
    <source>
        <strain evidence="2">CCFEE 5485</strain>
    </source>
</reference>
<evidence type="ECO:0000256" key="1">
    <source>
        <dbReference type="SAM" id="Coils"/>
    </source>
</evidence>
<dbReference type="Proteomes" id="UP001274830">
    <property type="component" value="Unassembled WGS sequence"/>
</dbReference>
<organism evidence="2 3">
    <name type="scientific">Recurvomyces mirabilis</name>
    <dbReference type="NCBI Taxonomy" id="574656"/>
    <lineage>
        <taxon>Eukaryota</taxon>
        <taxon>Fungi</taxon>
        <taxon>Dikarya</taxon>
        <taxon>Ascomycota</taxon>
        <taxon>Pezizomycotina</taxon>
        <taxon>Dothideomycetes</taxon>
        <taxon>Dothideomycetidae</taxon>
        <taxon>Mycosphaerellales</taxon>
        <taxon>Teratosphaeriaceae</taxon>
        <taxon>Recurvomyces</taxon>
    </lineage>
</organism>
<feature type="non-terminal residue" evidence="2">
    <location>
        <position position="1"/>
    </location>
</feature>
<proteinExistence type="predicted"/>
<gene>
    <name evidence="2" type="ORF">LTR78_011004</name>
</gene>
<name>A0AAE0TPF5_9PEZI</name>
<evidence type="ECO:0000313" key="2">
    <source>
        <dbReference type="EMBL" id="KAK3669123.1"/>
    </source>
</evidence>
<keyword evidence="1" id="KW-0175">Coiled coil</keyword>
<feature type="coiled-coil region" evidence="1">
    <location>
        <begin position="52"/>
        <end position="93"/>
    </location>
</feature>
<accession>A0AAE0TPF5</accession>
<evidence type="ECO:0000313" key="3">
    <source>
        <dbReference type="Proteomes" id="UP001274830"/>
    </source>
</evidence>